<dbReference type="GO" id="GO:0060271">
    <property type="term" value="P:cilium assembly"/>
    <property type="evidence" value="ECO:0007669"/>
    <property type="project" value="InterPro"/>
</dbReference>
<feature type="compositionally biased region" description="Basic and acidic residues" evidence="2">
    <location>
        <begin position="421"/>
        <end position="442"/>
    </location>
</feature>
<keyword evidence="4" id="KW-1185">Reference proteome</keyword>
<feature type="region of interest" description="Disordered" evidence="2">
    <location>
        <begin position="94"/>
        <end position="152"/>
    </location>
</feature>
<evidence type="ECO:0000313" key="5">
    <source>
        <dbReference type="RefSeq" id="XP_039238540.1"/>
    </source>
</evidence>
<reference evidence="5" key="1">
    <citation type="submission" date="2025-08" db="UniProtKB">
        <authorList>
            <consortium name="RefSeq"/>
        </authorList>
    </citation>
    <scope>IDENTIFICATION</scope>
    <source>
        <tissue evidence="5">Muscle</tissue>
    </source>
</reference>
<feature type="compositionally biased region" description="Polar residues" evidence="2">
    <location>
        <begin position="205"/>
        <end position="237"/>
    </location>
</feature>
<feature type="domain" description="Fas-binding factor 1 C-terminal" evidence="3">
    <location>
        <begin position="426"/>
        <end position="764"/>
    </location>
</feature>
<proteinExistence type="predicted"/>
<dbReference type="GO" id="GO:0036064">
    <property type="term" value="C:ciliary basal body"/>
    <property type="evidence" value="ECO:0007669"/>
    <property type="project" value="TreeGrafter"/>
</dbReference>
<organism evidence="4 5">
    <name type="scientific">Pipra filicauda</name>
    <name type="common">Wire-tailed manakin</name>
    <dbReference type="NCBI Taxonomy" id="649802"/>
    <lineage>
        <taxon>Eukaryota</taxon>
        <taxon>Metazoa</taxon>
        <taxon>Chordata</taxon>
        <taxon>Craniata</taxon>
        <taxon>Vertebrata</taxon>
        <taxon>Euteleostomi</taxon>
        <taxon>Archelosauria</taxon>
        <taxon>Archosauria</taxon>
        <taxon>Dinosauria</taxon>
        <taxon>Saurischia</taxon>
        <taxon>Theropoda</taxon>
        <taxon>Coelurosauria</taxon>
        <taxon>Aves</taxon>
        <taxon>Neognathae</taxon>
        <taxon>Neoaves</taxon>
        <taxon>Telluraves</taxon>
        <taxon>Australaves</taxon>
        <taxon>Passeriformes</taxon>
        <taxon>Pipridae</taxon>
        <taxon>Pipra</taxon>
    </lineage>
</organism>
<dbReference type="Pfam" id="PF21007">
    <property type="entry name" value="FBF1"/>
    <property type="match status" value="1"/>
</dbReference>
<dbReference type="RefSeq" id="XP_039238540.1">
    <property type="nucleotide sequence ID" value="XM_039382606.1"/>
</dbReference>
<evidence type="ECO:0000259" key="3">
    <source>
        <dbReference type="Pfam" id="PF21007"/>
    </source>
</evidence>
<dbReference type="InterPro" id="IPR033561">
    <property type="entry name" value="FBF1"/>
</dbReference>
<accession>A0A7R5KDK9</accession>
<dbReference type="GeneID" id="113984175"/>
<gene>
    <name evidence="5" type="primary">FBF1</name>
</gene>
<dbReference type="InParanoid" id="A0A7R5KDK9"/>
<dbReference type="GO" id="GO:0005814">
    <property type="term" value="C:centriole"/>
    <property type="evidence" value="ECO:0007669"/>
    <property type="project" value="TreeGrafter"/>
</dbReference>
<feature type="coiled-coil region" evidence="1">
    <location>
        <begin position="735"/>
        <end position="762"/>
    </location>
</feature>
<dbReference type="Proteomes" id="UP000504627">
    <property type="component" value="Unplaced"/>
</dbReference>
<dbReference type="PANTHER" id="PTHR33689:SF1">
    <property type="entry name" value="FAS-BINDING FACTOR 1"/>
    <property type="match status" value="1"/>
</dbReference>
<dbReference type="InterPro" id="IPR049390">
    <property type="entry name" value="FBF1_C"/>
</dbReference>
<feature type="coiled-coil region" evidence="1">
    <location>
        <begin position="295"/>
        <end position="368"/>
    </location>
</feature>
<dbReference type="PANTHER" id="PTHR33689">
    <property type="entry name" value="FAS-BINDING FACTOR 1"/>
    <property type="match status" value="1"/>
</dbReference>
<dbReference type="CTD" id="85302"/>
<dbReference type="FunCoup" id="A0A7R5KDK9">
    <property type="interactions" value="461"/>
</dbReference>
<evidence type="ECO:0000313" key="4">
    <source>
        <dbReference type="Proteomes" id="UP000504627"/>
    </source>
</evidence>
<protein>
    <submittedName>
        <fullName evidence="5">Fas-binding factor 1 isoform X1</fullName>
    </submittedName>
</protein>
<dbReference type="GO" id="GO:0090162">
    <property type="term" value="P:establishment of epithelial cell polarity"/>
    <property type="evidence" value="ECO:0007669"/>
    <property type="project" value="InterPro"/>
</dbReference>
<keyword evidence="1" id="KW-0175">Coiled coil</keyword>
<dbReference type="GO" id="GO:0097539">
    <property type="term" value="C:ciliary transition fiber"/>
    <property type="evidence" value="ECO:0007669"/>
    <property type="project" value="InterPro"/>
</dbReference>
<feature type="compositionally biased region" description="Polar residues" evidence="2">
    <location>
        <begin position="410"/>
        <end position="420"/>
    </location>
</feature>
<name>A0A7R5KDK9_9PASS</name>
<feature type="region of interest" description="Disordered" evidence="2">
    <location>
        <begin position="1"/>
        <end position="20"/>
    </location>
</feature>
<sequence length="769" mass="88096">MAENSKKSFGEKEEDQDKKKCVFGEHEHSEFKDQTTNTQLVRYYALCVSVAPVTSHSALAVGWAGFPASPHMQGPLAGRYVTASLCSRRASQNSVKLKEEAHSKSPPPASHSLVREAKRTSCDWRSSKDEKFVDLEPQPPAKTNPAADSQPVPASQLLATEKAGAKADPLKEEEDWLSAALALKKSQAQVKAVDAPSEKLDVHTPASQVDASTRAPQQTTTPQDKAQSTDGCSQPVPQLSTMKEASAELLQSAKPDPSQKVRAPDEYTVKCDRAFQPTDGSNLRARDTCSQASEKSVLEDDLFRLEEELECLEVNAAESHLQSASSCLLALLHIQAHVSQLEGQVRTLEMEQAQLRQLLQLLQQQHQEDLDLIACAHRSHMKVVEKNNGQQEERLQQEEQPAAQLPLQRQDTAPAQQHPMSQEHEKRPMSQKPDKQLKELQDRLSQQQTDMAKERSQFQEVIAKLEARLSEQTQVLEQERGKAMVEEAKAKSLQCSLEKQQQFMKQQLSMEREELKRVKNTLLEEQKSMLQKCSEERGKLEAEWAEFHTQEKLREEWLEQKREQSRQIDRTRMRLAKEQEELSFQGHRLRAKEEQLERDKEQLNESWHELQLEKEKVNSITQTIQKQKKEIKSMIQRSSQKYRVGKRALREAHRIESLQQDRLQAMQRQLEQLRQHQELLHQDWLSTIQQRRQLEQLCNSAQNLRAPMESTPCRIHPQHGLWYCRDSTDSSTALYATLQMLRQRAQMELDFLEGERVFLESLKKAPNSA</sequence>
<feature type="compositionally biased region" description="Basic and acidic residues" evidence="2">
    <location>
        <begin position="113"/>
        <end position="134"/>
    </location>
</feature>
<evidence type="ECO:0000256" key="1">
    <source>
        <dbReference type="SAM" id="Coils"/>
    </source>
</evidence>
<feature type="region of interest" description="Disordered" evidence="2">
    <location>
        <begin position="410"/>
        <end position="454"/>
    </location>
</feature>
<dbReference type="AlphaFoldDB" id="A0A7R5KDK9"/>
<evidence type="ECO:0000256" key="2">
    <source>
        <dbReference type="SAM" id="MobiDB-lite"/>
    </source>
</evidence>
<feature type="region of interest" description="Disordered" evidence="2">
    <location>
        <begin position="194"/>
        <end position="237"/>
    </location>
</feature>